<protein>
    <submittedName>
        <fullName evidence="2">Uncharacterized protein</fullName>
    </submittedName>
</protein>
<feature type="compositionally biased region" description="Basic and acidic residues" evidence="1">
    <location>
        <begin position="1"/>
        <end position="11"/>
    </location>
</feature>
<reference evidence="2" key="1">
    <citation type="journal article" date="2020" name="Phytopathology">
        <title>Genome Sequence Resources of Colletotrichum truncatum, C. plurivorum, C. musicola, and C. sojae: Four Species Pathogenic to Soybean (Glycine max).</title>
        <authorList>
            <person name="Rogerio F."/>
            <person name="Boufleur T.R."/>
            <person name="Ciampi-Guillardi M."/>
            <person name="Sukno S.A."/>
            <person name="Thon M.R."/>
            <person name="Massola Junior N.S."/>
            <person name="Baroncelli R."/>
        </authorList>
    </citation>
    <scope>NUCLEOTIDE SEQUENCE</scope>
    <source>
        <strain evidence="2">LFN0074</strain>
    </source>
</reference>
<evidence type="ECO:0000256" key="1">
    <source>
        <dbReference type="SAM" id="MobiDB-lite"/>
    </source>
</evidence>
<comment type="caution">
    <text evidence="2">The sequence shown here is derived from an EMBL/GenBank/DDBJ whole genome shotgun (WGS) entry which is preliminary data.</text>
</comment>
<gene>
    <name evidence="2" type="ORF">CMUS01_01238</name>
</gene>
<sequence>MKQARVDEATRGAKLSPRGCQPPPPPPCAVPRRTYCEAPPVEEANFGECDILEQLAQARLSPTKAEDIELEALPRTTSRLVEQRALVALASNSRKQWTKRRDDGINR</sequence>
<evidence type="ECO:0000313" key="2">
    <source>
        <dbReference type="EMBL" id="KAF6844269.1"/>
    </source>
</evidence>
<keyword evidence="3" id="KW-1185">Reference proteome</keyword>
<dbReference type="AlphaFoldDB" id="A0A8H6NXI1"/>
<organism evidence="2 3">
    <name type="scientific">Colletotrichum musicola</name>
    <dbReference type="NCBI Taxonomy" id="2175873"/>
    <lineage>
        <taxon>Eukaryota</taxon>
        <taxon>Fungi</taxon>
        <taxon>Dikarya</taxon>
        <taxon>Ascomycota</taxon>
        <taxon>Pezizomycotina</taxon>
        <taxon>Sordariomycetes</taxon>
        <taxon>Hypocreomycetidae</taxon>
        <taxon>Glomerellales</taxon>
        <taxon>Glomerellaceae</taxon>
        <taxon>Colletotrichum</taxon>
        <taxon>Colletotrichum orchidearum species complex</taxon>
    </lineage>
</organism>
<name>A0A8H6NXI1_9PEZI</name>
<dbReference type="EMBL" id="WIGM01000020">
    <property type="protein sequence ID" value="KAF6844269.1"/>
    <property type="molecule type" value="Genomic_DNA"/>
</dbReference>
<evidence type="ECO:0000313" key="3">
    <source>
        <dbReference type="Proteomes" id="UP000639643"/>
    </source>
</evidence>
<proteinExistence type="predicted"/>
<feature type="region of interest" description="Disordered" evidence="1">
    <location>
        <begin position="1"/>
        <end position="26"/>
    </location>
</feature>
<accession>A0A8H6NXI1</accession>
<dbReference type="Proteomes" id="UP000639643">
    <property type="component" value="Unassembled WGS sequence"/>
</dbReference>